<protein>
    <submittedName>
        <fullName evidence="1">Uncharacterized protein</fullName>
    </submittedName>
</protein>
<dbReference type="AlphaFoldDB" id="A0A0A9DBU6"/>
<reference evidence="1" key="2">
    <citation type="journal article" date="2015" name="Data Brief">
        <title>Shoot transcriptome of the giant reed, Arundo donax.</title>
        <authorList>
            <person name="Barrero R.A."/>
            <person name="Guerrero F.D."/>
            <person name="Moolhuijzen P."/>
            <person name="Goolsby J.A."/>
            <person name="Tidwell J."/>
            <person name="Bellgard S.E."/>
            <person name="Bellgard M.I."/>
        </authorList>
    </citation>
    <scope>NUCLEOTIDE SEQUENCE</scope>
    <source>
        <tissue evidence="1">Shoot tissue taken approximately 20 cm above the soil surface</tissue>
    </source>
</reference>
<accession>A0A0A9DBU6</accession>
<dbReference type="EMBL" id="GBRH01216663">
    <property type="protein sequence ID" value="JAD81232.1"/>
    <property type="molecule type" value="Transcribed_RNA"/>
</dbReference>
<evidence type="ECO:0000313" key="1">
    <source>
        <dbReference type="EMBL" id="JAD81232.1"/>
    </source>
</evidence>
<name>A0A0A9DBU6_ARUDO</name>
<proteinExistence type="predicted"/>
<reference evidence="1" key="1">
    <citation type="submission" date="2014-09" db="EMBL/GenBank/DDBJ databases">
        <authorList>
            <person name="Magalhaes I.L.F."/>
            <person name="Oliveira U."/>
            <person name="Santos F.R."/>
            <person name="Vidigal T.H.D.A."/>
            <person name="Brescovit A.D."/>
            <person name="Santos A.J."/>
        </authorList>
    </citation>
    <scope>NUCLEOTIDE SEQUENCE</scope>
    <source>
        <tissue evidence="1">Shoot tissue taken approximately 20 cm above the soil surface</tissue>
    </source>
</reference>
<organism evidence="1">
    <name type="scientific">Arundo donax</name>
    <name type="common">Giant reed</name>
    <name type="synonym">Donax arundinaceus</name>
    <dbReference type="NCBI Taxonomy" id="35708"/>
    <lineage>
        <taxon>Eukaryota</taxon>
        <taxon>Viridiplantae</taxon>
        <taxon>Streptophyta</taxon>
        <taxon>Embryophyta</taxon>
        <taxon>Tracheophyta</taxon>
        <taxon>Spermatophyta</taxon>
        <taxon>Magnoliopsida</taxon>
        <taxon>Liliopsida</taxon>
        <taxon>Poales</taxon>
        <taxon>Poaceae</taxon>
        <taxon>PACMAD clade</taxon>
        <taxon>Arundinoideae</taxon>
        <taxon>Arundineae</taxon>
        <taxon>Arundo</taxon>
    </lineage>
</organism>
<sequence>MYKVMFSPPLHLVLFYAIGSLSLAFLHIQSTRLIPILHFCYFLRLICVEFDNFSCFPLADPLLTCVPNG</sequence>